<gene>
    <name evidence="1" type="ORF">FSB_LOCUS53679</name>
</gene>
<accession>A0A2N9IJD3</accession>
<dbReference type="AlphaFoldDB" id="A0A2N9IJD3"/>
<reference evidence="1" key="1">
    <citation type="submission" date="2018-02" db="EMBL/GenBank/DDBJ databases">
        <authorList>
            <person name="Cohen D.B."/>
            <person name="Kent A.D."/>
        </authorList>
    </citation>
    <scope>NUCLEOTIDE SEQUENCE</scope>
</reference>
<name>A0A2N9IJD3_FAGSY</name>
<sequence>MTVIPNFLWPGLAKTNVFLCFGQSSLGSPFTCEANEGRHLLPWGPKKILSQYPHGLASEVPRAEDFTINSLKKPELSTIATSHLSFAKIIVKISSDARYAITQCTHKVDVIAKRATKVDLVKTNLVDWNCLPETWNTLEMPAIMTIWSTSCITSPIYSVKVNDKIKGYIGSTEYGNWHPIGLVLELQRKDIQENCQCDNRSDRDFECEGDQVAVGVYEVWGNWGMVVQ</sequence>
<proteinExistence type="predicted"/>
<dbReference type="EMBL" id="OIVN01006132">
    <property type="protein sequence ID" value="SPD25797.1"/>
    <property type="molecule type" value="Genomic_DNA"/>
</dbReference>
<organism evidence="1">
    <name type="scientific">Fagus sylvatica</name>
    <name type="common">Beechnut</name>
    <dbReference type="NCBI Taxonomy" id="28930"/>
    <lineage>
        <taxon>Eukaryota</taxon>
        <taxon>Viridiplantae</taxon>
        <taxon>Streptophyta</taxon>
        <taxon>Embryophyta</taxon>
        <taxon>Tracheophyta</taxon>
        <taxon>Spermatophyta</taxon>
        <taxon>Magnoliopsida</taxon>
        <taxon>eudicotyledons</taxon>
        <taxon>Gunneridae</taxon>
        <taxon>Pentapetalae</taxon>
        <taxon>rosids</taxon>
        <taxon>fabids</taxon>
        <taxon>Fagales</taxon>
        <taxon>Fagaceae</taxon>
        <taxon>Fagus</taxon>
    </lineage>
</organism>
<evidence type="ECO:0000313" key="1">
    <source>
        <dbReference type="EMBL" id="SPD25797.1"/>
    </source>
</evidence>
<protein>
    <submittedName>
        <fullName evidence="1">Uncharacterized protein</fullName>
    </submittedName>
</protein>